<dbReference type="GO" id="GO:0031640">
    <property type="term" value="P:killing of cells of another organism"/>
    <property type="evidence" value="ECO:0007669"/>
    <property type="project" value="UniProtKB-KW"/>
</dbReference>
<evidence type="ECO:0000256" key="5">
    <source>
        <dbReference type="ARBA" id="ARBA00023157"/>
    </source>
</evidence>
<evidence type="ECO:0000256" key="6">
    <source>
        <dbReference type="SAM" id="Phobius"/>
    </source>
</evidence>
<evidence type="ECO:0000256" key="2">
    <source>
        <dbReference type="ARBA" id="ARBA00022529"/>
    </source>
</evidence>
<evidence type="ECO:0000256" key="3">
    <source>
        <dbReference type="ARBA" id="ARBA00022577"/>
    </source>
</evidence>
<keyword evidence="6" id="KW-0472">Membrane</keyword>
<keyword evidence="3" id="KW-0295">Fungicide</keyword>
<name>A0A397XSC3_BRACM</name>
<evidence type="ECO:0000313" key="8">
    <source>
        <dbReference type="EMBL" id="RID44125.1"/>
    </source>
</evidence>
<organism evidence="8 9">
    <name type="scientific">Brassica campestris</name>
    <name type="common">Field mustard</name>
    <dbReference type="NCBI Taxonomy" id="3711"/>
    <lineage>
        <taxon>Eukaryota</taxon>
        <taxon>Viridiplantae</taxon>
        <taxon>Streptophyta</taxon>
        <taxon>Embryophyta</taxon>
        <taxon>Tracheophyta</taxon>
        <taxon>Spermatophyta</taxon>
        <taxon>Magnoliopsida</taxon>
        <taxon>eudicotyledons</taxon>
        <taxon>Gunneridae</taxon>
        <taxon>Pentapetalae</taxon>
        <taxon>rosids</taxon>
        <taxon>malvids</taxon>
        <taxon>Brassicales</taxon>
        <taxon>Brassicaceae</taxon>
        <taxon>Brassiceae</taxon>
        <taxon>Brassica</taxon>
    </lineage>
</organism>
<evidence type="ECO:0000256" key="1">
    <source>
        <dbReference type="ARBA" id="ARBA00006722"/>
    </source>
</evidence>
<dbReference type="InterPro" id="IPR056373">
    <property type="entry name" value="Defensin-like_dom"/>
</dbReference>
<evidence type="ECO:0000256" key="4">
    <source>
        <dbReference type="ARBA" id="ARBA00022821"/>
    </source>
</evidence>
<dbReference type="AlphaFoldDB" id="A0A397XSC3"/>
<dbReference type="GO" id="GO:0050832">
    <property type="term" value="P:defense response to fungus"/>
    <property type="evidence" value="ECO:0007669"/>
    <property type="project" value="UniProtKB-KW"/>
</dbReference>
<accession>A0A397XSC3</accession>
<sequence>MDTTKASVTIFFVLVLMISFSSYCILAKPEIKKANYQCIKPCSRSYGNRICYNYCTDHHFAGGQCDVTRGGKLSQCCCYNYNIKDNTF</sequence>
<keyword evidence="5" id="KW-1015">Disulfide bond</keyword>
<reference evidence="8 9" key="1">
    <citation type="submission" date="2018-06" db="EMBL/GenBank/DDBJ databases">
        <title>WGS assembly of Brassica rapa FPsc.</title>
        <authorList>
            <person name="Bowman J."/>
            <person name="Kohchi T."/>
            <person name="Yamato K."/>
            <person name="Jenkins J."/>
            <person name="Shu S."/>
            <person name="Ishizaki K."/>
            <person name="Yamaoka S."/>
            <person name="Nishihama R."/>
            <person name="Nakamura Y."/>
            <person name="Berger F."/>
            <person name="Adam C."/>
            <person name="Aki S."/>
            <person name="Althoff F."/>
            <person name="Araki T."/>
            <person name="Arteaga-Vazquez M."/>
            <person name="Balasubrmanian S."/>
            <person name="Bauer D."/>
            <person name="Boehm C."/>
            <person name="Briginshaw L."/>
            <person name="Caballero-Perez J."/>
            <person name="Catarino B."/>
            <person name="Chen F."/>
            <person name="Chiyoda S."/>
            <person name="Chovatia M."/>
            <person name="Davies K."/>
            <person name="Delmans M."/>
            <person name="Demura T."/>
            <person name="Dierschke T."/>
            <person name="Dolan L."/>
            <person name="Dorantes-Acosta A."/>
            <person name="Eklund D."/>
            <person name="Florent S."/>
            <person name="Flores-Sandoval E."/>
            <person name="Fujiyama A."/>
            <person name="Fukuzawa H."/>
            <person name="Galik B."/>
            <person name="Grimanelli D."/>
            <person name="Grimwood J."/>
            <person name="Grossniklaus U."/>
            <person name="Hamada T."/>
            <person name="Haseloff J."/>
            <person name="Hetherington A."/>
            <person name="Higo A."/>
            <person name="Hirakawa Y."/>
            <person name="Hundley H."/>
            <person name="Ikeda Y."/>
            <person name="Inoue K."/>
            <person name="Inoue S."/>
            <person name="Ishida S."/>
            <person name="Jia Q."/>
            <person name="Kakita M."/>
            <person name="Kanazawa T."/>
            <person name="Kawai Y."/>
            <person name="Kawashima T."/>
            <person name="Kennedy M."/>
            <person name="Kinose K."/>
            <person name="Kinoshita T."/>
            <person name="Kohara Y."/>
            <person name="Koide E."/>
            <person name="Komatsu K."/>
            <person name="Kopischke S."/>
            <person name="Kubo M."/>
            <person name="Kyozuka J."/>
            <person name="Lagercrantz U."/>
            <person name="Lin S."/>
            <person name="Lindquist E."/>
            <person name="Lipzen A."/>
            <person name="Lu C."/>
            <person name="Luna E."/>
            <person name="Martienssen R."/>
            <person name="Minamino N."/>
            <person name="Mizutani M."/>
            <person name="Mizutani M."/>
            <person name="Mochizuki N."/>
            <person name="Monte I."/>
            <person name="Mosher R."/>
            <person name="Nagasaki H."/>
            <person name="Nakagami H."/>
            <person name="Naramoto S."/>
            <person name="Nishitani K."/>
            <person name="Ohtani M."/>
            <person name="Okamoto T."/>
            <person name="Okumura M."/>
            <person name="Phillips J."/>
            <person name="Pollak B."/>
            <person name="Reinders A."/>
            <person name="Roevekamp M."/>
            <person name="Sano R."/>
            <person name="Sawa S."/>
            <person name="Schmid M."/>
            <person name="Shirakawa M."/>
            <person name="Solano R."/>
            <person name="Spunde A."/>
            <person name="Suetsugu N."/>
            <person name="Sugano S."/>
            <person name="Sugiyama A."/>
            <person name="Sun R."/>
            <person name="Suzuki Y."/>
            <person name="Takenaka M."/>
            <person name="Takezawa D."/>
            <person name="Tomogane H."/>
            <person name="Tsuzuki M."/>
            <person name="Ueda T."/>
            <person name="Umeda M."/>
            <person name="Ward J."/>
            <person name="Watanabe Y."/>
            <person name="Yazaki K."/>
            <person name="Yokoyama R."/>
            <person name="Yoshitake Y."/>
            <person name="Yotsui I."/>
            <person name="Zachgo S."/>
            <person name="Schmutz J."/>
        </authorList>
    </citation>
    <scope>NUCLEOTIDE SEQUENCE [LARGE SCALE GENOMIC DNA]</scope>
    <source>
        <strain evidence="9">cv. B-3</strain>
    </source>
</reference>
<keyword evidence="6" id="KW-0812">Transmembrane</keyword>
<keyword evidence="2" id="KW-0929">Antimicrobial</keyword>
<dbReference type="Proteomes" id="UP000264353">
    <property type="component" value="Chromosome A9"/>
</dbReference>
<comment type="similarity">
    <text evidence="1">Belongs to the DEFL family.</text>
</comment>
<dbReference type="KEGG" id="brp:108869623"/>
<dbReference type="Pfam" id="PF24552">
    <property type="entry name" value="Defensin"/>
    <property type="match status" value="1"/>
</dbReference>
<keyword evidence="6" id="KW-1133">Transmembrane helix</keyword>
<dbReference type="OrthoDB" id="1020840at2759"/>
<gene>
    <name evidence="8" type="ORF">BRARA_I00941</name>
</gene>
<proteinExistence type="inferred from homology"/>
<evidence type="ECO:0000313" key="9">
    <source>
        <dbReference type="Proteomes" id="UP000264353"/>
    </source>
</evidence>
<dbReference type="EMBL" id="CM010636">
    <property type="protein sequence ID" value="RID44125.1"/>
    <property type="molecule type" value="Genomic_DNA"/>
</dbReference>
<feature type="transmembrane region" description="Helical" evidence="6">
    <location>
        <begin position="6"/>
        <end position="26"/>
    </location>
</feature>
<feature type="domain" description="Defensin-like" evidence="7">
    <location>
        <begin position="36"/>
        <end position="80"/>
    </location>
</feature>
<evidence type="ECO:0000259" key="7">
    <source>
        <dbReference type="Pfam" id="PF24552"/>
    </source>
</evidence>
<protein>
    <recommendedName>
        <fullName evidence="7">Defensin-like domain-containing protein</fullName>
    </recommendedName>
</protein>
<keyword evidence="4" id="KW-0611">Plant defense</keyword>